<dbReference type="RefSeq" id="XP_033687711.1">
    <property type="nucleotide sequence ID" value="XM_033828538.1"/>
</dbReference>
<dbReference type="InterPro" id="IPR010776">
    <property type="entry name" value="Hop2_WH_dom"/>
</dbReference>
<dbReference type="GeneID" id="54581868"/>
<reference evidence="7" key="1">
    <citation type="journal article" date="2020" name="Stud. Mycol.">
        <title>101 Dothideomycetes genomes: a test case for predicting lifestyles and emergence of pathogens.</title>
        <authorList>
            <person name="Haridas S."/>
            <person name="Albert R."/>
            <person name="Binder M."/>
            <person name="Bloem J."/>
            <person name="Labutti K."/>
            <person name="Salamov A."/>
            <person name="Andreopoulos B."/>
            <person name="Baker S."/>
            <person name="Barry K."/>
            <person name="Bills G."/>
            <person name="Bluhm B."/>
            <person name="Cannon C."/>
            <person name="Castanera R."/>
            <person name="Culley D."/>
            <person name="Daum C."/>
            <person name="Ezra D."/>
            <person name="Gonzalez J."/>
            <person name="Henrissat B."/>
            <person name="Kuo A."/>
            <person name="Liang C."/>
            <person name="Lipzen A."/>
            <person name="Lutzoni F."/>
            <person name="Magnuson J."/>
            <person name="Mondo S."/>
            <person name="Nolan M."/>
            <person name="Ohm R."/>
            <person name="Pangilinan J."/>
            <person name="Park H.-J."/>
            <person name="Ramirez L."/>
            <person name="Alfaro M."/>
            <person name="Sun H."/>
            <person name="Tritt A."/>
            <person name="Yoshinaga Y."/>
            <person name="Zwiers L.-H."/>
            <person name="Turgeon B."/>
            <person name="Goodwin S."/>
            <person name="Spatafora J."/>
            <person name="Crous P."/>
            <person name="Grigoriev I."/>
        </authorList>
    </citation>
    <scope>NUCLEOTIDE SEQUENCE</scope>
    <source>
        <strain evidence="7">CBS 122368</strain>
    </source>
</reference>
<comment type="subcellular location">
    <subcellularLocation>
        <location evidence="1">Nucleus</location>
    </subcellularLocation>
</comment>
<evidence type="ECO:0000256" key="3">
    <source>
        <dbReference type="ARBA" id="ARBA00023172"/>
    </source>
</evidence>
<keyword evidence="4" id="KW-0539">Nucleus</keyword>
<evidence type="ECO:0000313" key="8">
    <source>
        <dbReference type="Proteomes" id="UP000800094"/>
    </source>
</evidence>
<sequence length="215" mass="23971">MAPRKKTDEKPSAKQSANEAADMVLHYVRKVNRPYSAIDISANLHNKVTKAAAAKILKDLHERNEIEGRAAGKQIVYHALQSPKDSCTPEQLAGFDTAINDLRSQTTDLHTTAKTLRSTLSSLNSTFSTTDLISNVQALEVEKTDIIARLDSLKAGKAKKVTKKERDEVEAEWKKWSAVAKKREKIACEMWRMIEDTLPDAEKKAEVREGLGLDD</sequence>
<dbReference type="GO" id="GO:0120231">
    <property type="term" value="C:DNA recombinase auxiliary factor complex"/>
    <property type="evidence" value="ECO:0007669"/>
    <property type="project" value="TreeGrafter"/>
</dbReference>
<dbReference type="OrthoDB" id="272266at2759"/>
<dbReference type="GO" id="GO:0007129">
    <property type="term" value="P:homologous chromosome pairing at meiosis"/>
    <property type="evidence" value="ECO:0007669"/>
    <property type="project" value="TreeGrafter"/>
</dbReference>
<proteinExistence type="inferred from homology"/>
<keyword evidence="3" id="KW-0233">DNA recombination</keyword>
<gene>
    <name evidence="7" type="ORF">BU26DRAFT_517282</name>
</gene>
<keyword evidence="8" id="KW-1185">Reference proteome</keyword>
<comment type="similarity">
    <text evidence="2">Belongs to the HOP2 family.</text>
</comment>
<evidence type="ECO:0000256" key="1">
    <source>
        <dbReference type="ARBA" id="ARBA00004123"/>
    </source>
</evidence>
<dbReference type="PANTHER" id="PTHR15938:SF0">
    <property type="entry name" value="HOMOLOGOUS-PAIRING PROTEIN 2 HOMOLOG"/>
    <property type="match status" value="1"/>
</dbReference>
<keyword evidence="5" id="KW-0469">Meiosis</keyword>
<name>A0A6A6IRA7_9PLEO</name>
<dbReference type="EMBL" id="ML987192">
    <property type="protein sequence ID" value="KAF2252707.1"/>
    <property type="molecule type" value="Genomic_DNA"/>
</dbReference>
<dbReference type="GO" id="GO:0000709">
    <property type="term" value="P:meiotic joint molecule formation"/>
    <property type="evidence" value="ECO:0007669"/>
    <property type="project" value="TreeGrafter"/>
</dbReference>
<evidence type="ECO:0000256" key="5">
    <source>
        <dbReference type="ARBA" id="ARBA00023254"/>
    </source>
</evidence>
<evidence type="ECO:0000259" key="6">
    <source>
        <dbReference type="Pfam" id="PF07106"/>
    </source>
</evidence>
<evidence type="ECO:0000313" key="7">
    <source>
        <dbReference type="EMBL" id="KAF2252707.1"/>
    </source>
</evidence>
<dbReference type="GO" id="GO:0000794">
    <property type="term" value="C:condensed nuclear chromosome"/>
    <property type="evidence" value="ECO:0007669"/>
    <property type="project" value="TreeGrafter"/>
</dbReference>
<dbReference type="InterPro" id="IPR036388">
    <property type="entry name" value="WH-like_DNA-bd_sf"/>
</dbReference>
<dbReference type="Gene3D" id="1.10.10.10">
    <property type="entry name" value="Winged helix-like DNA-binding domain superfamily/Winged helix DNA-binding domain"/>
    <property type="match status" value="1"/>
</dbReference>
<evidence type="ECO:0000256" key="4">
    <source>
        <dbReference type="ARBA" id="ARBA00023242"/>
    </source>
</evidence>
<protein>
    <submittedName>
        <fullName evidence="7">Homologous-pairing protein-like protein 2</fullName>
    </submittedName>
</protein>
<dbReference type="GO" id="GO:0003690">
    <property type="term" value="F:double-stranded DNA binding"/>
    <property type="evidence" value="ECO:0007669"/>
    <property type="project" value="TreeGrafter"/>
</dbReference>
<dbReference type="PANTHER" id="PTHR15938">
    <property type="entry name" value="TBP-1 INTERACTING PROTEIN"/>
    <property type="match status" value="1"/>
</dbReference>
<dbReference type="Pfam" id="PF07106">
    <property type="entry name" value="WHD_TBPIP"/>
    <property type="match status" value="1"/>
</dbReference>
<feature type="domain" description="Homologous-pairing protein 2 winged helix" evidence="6">
    <location>
        <begin position="19"/>
        <end position="78"/>
    </location>
</feature>
<dbReference type="GO" id="GO:0120230">
    <property type="term" value="F:recombinase activator activity"/>
    <property type="evidence" value="ECO:0007669"/>
    <property type="project" value="TreeGrafter"/>
</dbReference>
<accession>A0A6A6IRA7</accession>
<organism evidence="7 8">
    <name type="scientific">Trematosphaeria pertusa</name>
    <dbReference type="NCBI Taxonomy" id="390896"/>
    <lineage>
        <taxon>Eukaryota</taxon>
        <taxon>Fungi</taxon>
        <taxon>Dikarya</taxon>
        <taxon>Ascomycota</taxon>
        <taxon>Pezizomycotina</taxon>
        <taxon>Dothideomycetes</taxon>
        <taxon>Pleosporomycetidae</taxon>
        <taxon>Pleosporales</taxon>
        <taxon>Massarineae</taxon>
        <taxon>Trematosphaeriaceae</taxon>
        <taxon>Trematosphaeria</taxon>
    </lineage>
</organism>
<dbReference type="Proteomes" id="UP000800094">
    <property type="component" value="Unassembled WGS sequence"/>
</dbReference>
<dbReference type="AlphaFoldDB" id="A0A6A6IRA7"/>
<dbReference type="GO" id="GO:0010774">
    <property type="term" value="P:meiotic strand invasion involved in reciprocal meiotic recombination"/>
    <property type="evidence" value="ECO:0007669"/>
    <property type="project" value="TreeGrafter"/>
</dbReference>
<evidence type="ECO:0000256" key="2">
    <source>
        <dbReference type="ARBA" id="ARBA00007922"/>
    </source>
</evidence>